<evidence type="ECO:0000313" key="1">
    <source>
        <dbReference type="EMBL" id="EJQ36005.1"/>
    </source>
</evidence>
<evidence type="ECO:0000313" key="2">
    <source>
        <dbReference type="Proteomes" id="UP000006600"/>
    </source>
</evidence>
<dbReference type="HOGENOM" id="CLU_1352406_0_0_9"/>
<name>J8A918_BACCE</name>
<organism evidence="1 2">
    <name type="scientific">Bacillus cereus BAG5X1-1</name>
    <dbReference type="NCBI Taxonomy" id="1053189"/>
    <lineage>
        <taxon>Bacteria</taxon>
        <taxon>Bacillati</taxon>
        <taxon>Bacillota</taxon>
        <taxon>Bacilli</taxon>
        <taxon>Bacillales</taxon>
        <taxon>Bacillaceae</taxon>
        <taxon>Bacillus</taxon>
        <taxon>Bacillus cereus group</taxon>
    </lineage>
</organism>
<sequence length="204" mass="23111">MTKLEKLLIGIIAVSIAFNGVLAFNTKKEFDRTAEVHKTLIEKKDKYISELKDNLTQQKVENVKTQEADASKNKTDNNSISEVQNQYKDAANQFIHAYLDYSVQNKGERRTNLLKVTDKKIVDMIAPDAKDLGDPNFKSTVNQASIFIDAATDISKKCNAIIEVEYTIEGLENKQTKIRSLVKITLEKQEQGIKVVEFNPYPIK</sequence>
<accession>J8A918</accession>
<dbReference type="PATRIC" id="fig|1053189.3.peg.5582"/>
<gene>
    <name evidence="1" type="ORF">IEE_05481</name>
</gene>
<dbReference type="RefSeq" id="WP_002107402.1">
    <property type="nucleotide sequence ID" value="NZ_JH792001.1"/>
</dbReference>
<protein>
    <submittedName>
        <fullName evidence="1">Uncharacterized protein</fullName>
    </submittedName>
</protein>
<dbReference type="AlphaFoldDB" id="J8A918"/>
<dbReference type="Proteomes" id="UP000006600">
    <property type="component" value="Unassembled WGS sequence"/>
</dbReference>
<reference evidence="1 2" key="1">
    <citation type="submission" date="2012-04" db="EMBL/GenBank/DDBJ databases">
        <title>The Genome Sequence of Bacillus cereus BAG5X1-1.</title>
        <authorList>
            <consortium name="The Broad Institute Genome Sequencing Platform"/>
            <consortium name="The Broad Institute Genome Sequencing Center for Infectious Disease"/>
            <person name="Feldgarden M."/>
            <person name="Van der Auwera G.A."/>
            <person name="Mahillon J."/>
            <person name="Duprez V."/>
            <person name="Timmery S."/>
            <person name="Mattelet C."/>
            <person name="Dierick K."/>
            <person name="Sun M."/>
            <person name="Yu Z."/>
            <person name="Zhu L."/>
            <person name="Hu X."/>
            <person name="Shank E.B."/>
            <person name="Swiecicka I."/>
            <person name="Hansen B.M."/>
            <person name="Andrup L."/>
            <person name="Young S.K."/>
            <person name="Zeng Q."/>
            <person name="Gargeya S."/>
            <person name="Fitzgerald M."/>
            <person name="Haas B."/>
            <person name="Abouelleil A."/>
            <person name="Alvarado L."/>
            <person name="Arachchi H.M."/>
            <person name="Berlin A."/>
            <person name="Chapman S.B."/>
            <person name="Goldberg J."/>
            <person name="Griggs A."/>
            <person name="Gujja S."/>
            <person name="Hansen M."/>
            <person name="Howarth C."/>
            <person name="Imamovic A."/>
            <person name="Larimer J."/>
            <person name="McCowen C."/>
            <person name="Montmayeur A."/>
            <person name="Murphy C."/>
            <person name="Neiman D."/>
            <person name="Pearson M."/>
            <person name="Priest M."/>
            <person name="Roberts A."/>
            <person name="Saif S."/>
            <person name="Shea T."/>
            <person name="Sisk P."/>
            <person name="Sykes S."/>
            <person name="Wortman J."/>
            <person name="Nusbaum C."/>
            <person name="Birren B."/>
        </authorList>
    </citation>
    <scope>NUCLEOTIDE SEQUENCE [LARGE SCALE GENOMIC DNA]</scope>
    <source>
        <strain evidence="1 2">BAG5X1-1</strain>
    </source>
</reference>
<proteinExistence type="predicted"/>
<dbReference type="EMBL" id="AHDJ01000073">
    <property type="protein sequence ID" value="EJQ36005.1"/>
    <property type="molecule type" value="Genomic_DNA"/>
</dbReference>
<comment type="caution">
    <text evidence="1">The sequence shown here is derived from an EMBL/GenBank/DDBJ whole genome shotgun (WGS) entry which is preliminary data.</text>
</comment>